<sequence>MKEESGKINIAFKCDREEIPGIVNLCLDHIRKETHVKPVGMLTLAKLKWIITELLTNAVKHSGMNECMLTFEHDTEQLVLEKEDTGKPLMLFENNSGQVITWPLPPLAEPLEFQIYHNGTDSLRVRSTEPDCAAFFVEQLDDVEMPGLLIDTSEHFGLLIMTKASDEFTYTYDPILKINRFRSTIYLNSNEHEA</sequence>
<gene>
    <name evidence="1" type="ORF">FEM55_11835</name>
</gene>
<dbReference type="EMBL" id="VCEI01000021">
    <property type="protein sequence ID" value="TLU94896.1"/>
    <property type="molecule type" value="Genomic_DNA"/>
</dbReference>
<dbReference type="InterPro" id="IPR036890">
    <property type="entry name" value="HATPase_C_sf"/>
</dbReference>
<name>A0A5R9KFQ6_9BACT</name>
<dbReference type="Gene3D" id="3.30.565.10">
    <property type="entry name" value="Histidine kinase-like ATPase, C-terminal domain"/>
    <property type="match status" value="1"/>
</dbReference>
<reference evidence="1 2" key="1">
    <citation type="submission" date="2019-05" db="EMBL/GenBank/DDBJ databases">
        <authorList>
            <person name="Qu J.-H."/>
        </authorList>
    </citation>
    <scope>NUCLEOTIDE SEQUENCE [LARGE SCALE GENOMIC DNA]</scope>
    <source>
        <strain evidence="1 2">Z12</strain>
    </source>
</reference>
<organism evidence="1 2">
    <name type="scientific">Dyadobacter sediminis</name>
    <dbReference type="NCBI Taxonomy" id="1493691"/>
    <lineage>
        <taxon>Bacteria</taxon>
        <taxon>Pseudomonadati</taxon>
        <taxon>Bacteroidota</taxon>
        <taxon>Cytophagia</taxon>
        <taxon>Cytophagales</taxon>
        <taxon>Spirosomataceae</taxon>
        <taxon>Dyadobacter</taxon>
    </lineage>
</organism>
<dbReference type="SUPFAM" id="SSF55874">
    <property type="entry name" value="ATPase domain of HSP90 chaperone/DNA topoisomerase II/histidine kinase"/>
    <property type="match status" value="1"/>
</dbReference>
<accession>A0A5R9KFQ6</accession>
<dbReference type="Proteomes" id="UP000309788">
    <property type="component" value="Unassembled WGS sequence"/>
</dbReference>
<proteinExistence type="predicted"/>
<dbReference type="OrthoDB" id="947656at2"/>
<evidence type="ECO:0000313" key="2">
    <source>
        <dbReference type="Proteomes" id="UP000309788"/>
    </source>
</evidence>
<evidence type="ECO:0000313" key="1">
    <source>
        <dbReference type="EMBL" id="TLU94896.1"/>
    </source>
</evidence>
<protein>
    <submittedName>
        <fullName evidence="1">Anti-sigma regulatory factor</fullName>
    </submittedName>
</protein>
<dbReference type="RefSeq" id="WP_138281522.1">
    <property type="nucleotide sequence ID" value="NZ_BMGE01000002.1"/>
</dbReference>
<dbReference type="AlphaFoldDB" id="A0A5R9KFQ6"/>
<comment type="caution">
    <text evidence="1">The sequence shown here is derived from an EMBL/GenBank/DDBJ whole genome shotgun (WGS) entry which is preliminary data.</text>
</comment>
<keyword evidence="2" id="KW-1185">Reference proteome</keyword>